<dbReference type="InterPro" id="IPR045034">
    <property type="entry name" value="O-acyltransferase_WSD1-like"/>
</dbReference>
<evidence type="ECO:0008006" key="3">
    <source>
        <dbReference type="Google" id="ProtNLM"/>
    </source>
</evidence>
<dbReference type="OrthoDB" id="619536at2759"/>
<dbReference type="GO" id="GO:0008374">
    <property type="term" value="F:O-acyltransferase activity"/>
    <property type="evidence" value="ECO:0007669"/>
    <property type="project" value="InterPro"/>
</dbReference>
<evidence type="ECO:0000313" key="2">
    <source>
        <dbReference type="Proteomes" id="UP000708208"/>
    </source>
</evidence>
<dbReference type="GO" id="GO:0019432">
    <property type="term" value="P:triglyceride biosynthetic process"/>
    <property type="evidence" value="ECO:0007669"/>
    <property type="project" value="TreeGrafter"/>
</dbReference>
<protein>
    <recommendedName>
        <fullName evidence="3">Diacylglycerol O-acyltransferase</fullName>
    </recommendedName>
</protein>
<dbReference type="PANTHER" id="PTHR31650">
    <property type="entry name" value="O-ACYLTRANSFERASE (WSD1-LIKE) FAMILY PROTEIN"/>
    <property type="match status" value="1"/>
</dbReference>
<gene>
    <name evidence="1" type="ORF">AFUS01_LOCUS18589</name>
</gene>
<sequence>MNAVLATDSPSKSSFNIITIIILEGKVLSEDFRAKVNSRIFQLRDSQNKLVYQRLQETFTGFLGYTFWRDLSSTFEIGNHVRDYDHVEEDLTLPNPCYEEDLLRINGPLLTVPWKEDQSPWEILIVQNYRERNDESGKDQTALIVRTHHCLMDGYSIVECWEILSGCGRITMPQMKIERSPWDKLMLLCKGPFDAADALLNSLDGQRCLQLHDRQRYFVTVSTPDFSISSVKKIKNKFGVSYSAVVFAAFTGGLLRVMKEAGKPIPDQLATYMAWPKPNHPGRASNHAICVVCNWRVKSGSAVQRLVEISREMEALRYSSLPLVLDMFLLGYSFLPRRLVGFLFTKLTLTGGSILASSFPVSDKIFHFDEVKVRSTITSISTLGDKIGISLAVAGSSGKTRLVVTIDKRLLPREDLQRKLGGYIMDEIDNYLREAENRNYGTN</sequence>
<dbReference type="GO" id="GO:0005886">
    <property type="term" value="C:plasma membrane"/>
    <property type="evidence" value="ECO:0007669"/>
    <property type="project" value="TreeGrafter"/>
</dbReference>
<name>A0A8J2P3Q7_9HEXA</name>
<reference evidence="1" key="1">
    <citation type="submission" date="2021-06" db="EMBL/GenBank/DDBJ databases">
        <authorList>
            <person name="Hodson N. C."/>
            <person name="Mongue J. A."/>
            <person name="Jaron S. K."/>
        </authorList>
    </citation>
    <scope>NUCLEOTIDE SEQUENCE</scope>
</reference>
<dbReference type="Proteomes" id="UP000708208">
    <property type="component" value="Unassembled WGS sequence"/>
</dbReference>
<keyword evidence="2" id="KW-1185">Reference proteome</keyword>
<dbReference type="EMBL" id="CAJVCH010186123">
    <property type="protein sequence ID" value="CAG7729904.1"/>
    <property type="molecule type" value="Genomic_DNA"/>
</dbReference>
<organism evidence="1 2">
    <name type="scientific">Allacma fusca</name>
    <dbReference type="NCBI Taxonomy" id="39272"/>
    <lineage>
        <taxon>Eukaryota</taxon>
        <taxon>Metazoa</taxon>
        <taxon>Ecdysozoa</taxon>
        <taxon>Arthropoda</taxon>
        <taxon>Hexapoda</taxon>
        <taxon>Collembola</taxon>
        <taxon>Symphypleona</taxon>
        <taxon>Sminthuridae</taxon>
        <taxon>Allacma</taxon>
    </lineage>
</organism>
<dbReference type="PANTHER" id="PTHR31650:SF1">
    <property type="entry name" value="WAX ESTER SYNTHASE_DIACYLGLYCEROL ACYLTRANSFERASE 4-RELATED"/>
    <property type="match status" value="1"/>
</dbReference>
<evidence type="ECO:0000313" key="1">
    <source>
        <dbReference type="EMBL" id="CAG7729904.1"/>
    </source>
</evidence>
<comment type="caution">
    <text evidence="1">The sequence shown here is derived from an EMBL/GenBank/DDBJ whole genome shotgun (WGS) entry which is preliminary data.</text>
</comment>
<dbReference type="AlphaFoldDB" id="A0A8J2P3Q7"/>
<proteinExistence type="predicted"/>
<accession>A0A8J2P3Q7</accession>